<dbReference type="EMBL" id="CABPRJ010001437">
    <property type="protein sequence ID" value="VVC36839.1"/>
    <property type="molecule type" value="Genomic_DNA"/>
</dbReference>
<proteinExistence type="predicted"/>
<accession>A0A5E4MX00</accession>
<evidence type="ECO:0000256" key="1">
    <source>
        <dbReference type="SAM" id="MobiDB-lite"/>
    </source>
</evidence>
<feature type="compositionally biased region" description="Low complexity" evidence="1">
    <location>
        <begin position="34"/>
        <end position="46"/>
    </location>
</feature>
<name>A0A5E4MX00_9HEMI</name>
<dbReference type="Proteomes" id="UP000325440">
    <property type="component" value="Unassembled WGS sequence"/>
</dbReference>
<keyword evidence="3" id="KW-1185">Reference proteome</keyword>
<evidence type="ECO:0000313" key="3">
    <source>
        <dbReference type="Proteomes" id="UP000325440"/>
    </source>
</evidence>
<feature type="compositionally biased region" description="Basic and acidic residues" evidence="1">
    <location>
        <begin position="1"/>
        <end position="14"/>
    </location>
</feature>
<feature type="compositionally biased region" description="Polar residues" evidence="1">
    <location>
        <begin position="64"/>
        <end position="78"/>
    </location>
</feature>
<protein>
    <submittedName>
        <fullName evidence="2">Uncharacterized protein</fullName>
    </submittedName>
</protein>
<evidence type="ECO:0000313" key="2">
    <source>
        <dbReference type="EMBL" id="VVC36839.1"/>
    </source>
</evidence>
<dbReference type="AlphaFoldDB" id="A0A5E4MX00"/>
<sequence length="266" mass="30834">MPDNFENIKNDVKDAVNNTRSSDDAKGKGKNFENSTSSSNYNNRTTAKVDNLADRQEKERVYYSNANKSDVQKGSNVQRKGRYDADKSNNNLLHFTSKSPNNWLGSFSRKSCKIDFDNDTNDQVDDTHFDDFWNKPWRVRKSVSDNDQEIGKIEIPLGTIKEVSFVSDHLKKRPTVCFDYSCKIRYPPLGHSDDVKLSTSVKEKMWLEGYKKELNFLQENFSDVLPGILYDVVRKRPTDPVYYMAYLLIKHVVDESMNVKIIKRVF</sequence>
<dbReference type="OrthoDB" id="6628330at2759"/>
<feature type="region of interest" description="Disordered" evidence="1">
    <location>
        <begin position="1"/>
        <end position="86"/>
    </location>
</feature>
<feature type="compositionally biased region" description="Basic and acidic residues" evidence="1">
    <location>
        <begin position="51"/>
        <end position="61"/>
    </location>
</feature>
<organism evidence="2 3">
    <name type="scientific">Cinara cedri</name>
    <dbReference type="NCBI Taxonomy" id="506608"/>
    <lineage>
        <taxon>Eukaryota</taxon>
        <taxon>Metazoa</taxon>
        <taxon>Ecdysozoa</taxon>
        <taxon>Arthropoda</taxon>
        <taxon>Hexapoda</taxon>
        <taxon>Insecta</taxon>
        <taxon>Pterygota</taxon>
        <taxon>Neoptera</taxon>
        <taxon>Paraneoptera</taxon>
        <taxon>Hemiptera</taxon>
        <taxon>Sternorrhyncha</taxon>
        <taxon>Aphidomorpha</taxon>
        <taxon>Aphidoidea</taxon>
        <taxon>Aphididae</taxon>
        <taxon>Lachninae</taxon>
        <taxon>Cinara</taxon>
    </lineage>
</organism>
<gene>
    <name evidence="2" type="ORF">CINCED_3A006250</name>
</gene>
<reference evidence="2 3" key="1">
    <citation type="submission" date="2019-08" db="EMBL/GenBank/DDBJ databases">
        <authorList>
            <person name="Alioto T."/>
            <person name="Alioto T."/>
            <person name="Gomez Garrido J."/>
        </authorList>
    </citation>
    <scope>NUCLEOTIDE SEQUENCE [LARGE SCALE GENOMIC DNA]</scope>
</reference>
<feature type="compositionally biased region" description="Basic and acidic residues" evidence="1">
    <location>
        <begin position="21"/>
        <end position="31"/>
    </location>
</feature>